<dbReference type="Pfam" id="PF06985">
    <property type="entry name" value="HET"/>
    <property type="match status" value="1"/>
</dbReference>
<reference evidence="2 3" key="1">
    <citation type="submission" date="2018-06" db="EMBL/GenBank/DDBJ databases">
        <title>Fusarium incarnatum-equiseti species complex species 28.</title>
        <authorList>
            <person name="Gardiner D.M."/>
        </authorList>
    </citation>
    <scope>NUCLEOTIDE SEQUENCE [LARGE SCALE GENOMIC DNA]</scope>
    <source>
        <strain evidence="2 3">FIESC_28</strain>
    </source>
</reference>
<evidence type="ECO:0000313" key="2">
    <source>
        <dbReference type="EMBL" id="RBR15616.1"/>
    </source>
</evidence>
<dbReference type="AlphaFoldDB" id="A0A366RGS9"/>
<protein>
    <recommendedName>
        <fullName evidence="1">Heterokaryon incompatibility domain-containing protein</fullName>
    </recommendedName>
</protein>
<sequence length="427" mass="47091">MEQWSRGSPRGLTYWIGNSNFLLYTTSPSELKPCASFIGTGRDVGHRRSSHVPVITEWLRECHENHPNCSPSTDAALPTRLLDIGSGCEDLVQLIEVASGQRGRYTALSHCWGGGIDIRTTKGNYASQKKGLRYCDLPLSFQHATTVTRGLGIRYLWIDALCIIQDSQSDWEIESGNMGAIYQHAYLVIGADMSSNSFGGFLDVQSGGYNGDGWPIATVNNDIIYARSEHSGNNNYGGAHPLYNEPLSDRAWTLQEQVLSSRMVHFASKEMVWESKHFQDHGAGEYLAGLWREDLPMGLLWEYRGERSSRVVPYRAPSWSWASVNLDVRPYDESGGFTDHNNTLKKVYAKVIEGKCIPAGNDPLGAVSGGLLRVSAPLLKMEDSLDVLSLFDFPGVQEGNLFCLFIGEVTCGAGGSPVRGLILLQLF</sequence>
<evidence type="ECO:0000313" key="3">
    <source>
        <dbReference type="Proteomes" id="UP000253153"/>
    </source>
</evidence>
<dbReference type="InterPro" id="IPR010730">
    <property type="entry name" value="HET"/>
</dbReference>
<keyword evidence="3" id="KW-1185">Reference proteome</keyword>
<dbReference type="EMBL" id="QKXC01000153">
    <property type="protein sequence ID" value="RBR15616.1"/>
    <property type="molecule type" value="Genomic_DNA"/>
</dbReference>
<organism evidence="2 3">
    <name type="scientific">Fusarium coffeatum</name>
    <dbReference type="NCBI Taxonomy" id="231269"/>
    <lineage>
        <taxon>Eukaryota</taxon>
        <taxon>Fungi</taxon>
        <taxon>Dikarya</taxon>
        <taxon>Ascomycota</taxon>
        <taxon>Pezizomycotina</taxon>
        <taxon>Sordariomycetes</taxon>
        <taxon>Hypocreomycetidae</taxon>
        <taxon>Hypocreales</taxon>
        <taxon>Nectriaceae</taxon>
        <taxon>Fusarium</taxon>
        <taxon>Fusarium incarnatum-equiseti species complex</taxon>
    </lineage>
</organism>
<feature type="domain" description="Heterokaryon incompatibility" evidence="1">
    <location>
        <begin position="105"/>
        <end position="256"/>
    </location>
</feature>
<dbReference type="PANTHER" id="PTHR33112">
    <property type="entry name" value="DOMAIN PROTEIN, PUTATIVE-RELATED"/>
    <property type="match status" value="1"/>
</dbReference>
<evidence type="ECO:0000259" key="1">
    <source>
        <dbReference type="Pfam" id="PF06985"/>
    </source>
</evidence>
<comment type="caution">
    <text evidence="2">The sequence shown here is derived from an EMBL/GenBank/DDBJ whole genome shotgun (WGS) entry which is preliminary data.</text>
</comment>
<gene>
    <name evidence="2" type="ORF">FIESC28_07257</name>
</gene>
<dbReference type="OrthoDB" id="5362512at2759"/>
<dbReference type="PANTHER" id="PTHR33112:SF16">
    <property type="entry name" value="HETEROKARYON INCOMPATIBILITY DOMAIN-CONTAINING PROTEIN"/>
    <property type="match status" value="1"/>
</dbReference>
<name>A0A366RGS9_9HYPO</name>
<dbReference type="Proteomes" id="UP000253153">
    <property type="component" value="Unassembled WGS sequence"/>
</dbReference>
<dbReference type="RefSeq" id="XP_031014514.1">
    <property type="nucleotide sequence ID" value="XM_031161398.1"/>
</dbReference>
<accession>A0A366RGS9</accession>
<dbReference type="GeneID" id="41996694"/>
<proteinExistence type="predicted"/>